<proteinExistence type="predicted"/>
<protein>
    <submittedName>
        <fullName evidence="1">Uncharacterized protein</fullName>
    </submittedName>
</protein>
<dbReference type="AlphaFoldDB" id="A0A8D4J138"/>
<organism evidence="1 2">
    <name type="scientific">Mergibacter septicus</name>
    <dbReference type="NCBI Taxonomy" id="221402"/>
    <lineage>
        <taxon>Bacteria</taxon>
        <taxon>Pseudomonadati</taxon>
        <taxon>Pseudomonadota</taxon>
        <taxon>Gammaproteobacteria</taxon>
        <taxon>Pasteurellales</taxon>
        <taxon>Pasteurellaceae</taxon>
        <taxon>Mergibacter</taxon>
    </lineage>
</organism>
<dbReference type="Proteomes" id="UP000955338">
    <property type="component" value="Chromosome"/>
</dbReference>
<name>A0A8D4J138_9PAST</name>
<evidence type="ECO:0000313" key="2">
    <source>
        <dbReference type="Proteomes" id="UP000955338"/>
    </source>
</evidence>
<dbReference type="EMBL" id="CP022011">
    <property type="protein sequence ID" value="QDJ13981.1"/>
    <property type="molecule type" value="Genomic_DNA"/>
</dbReference>
<gene>
    <name evidence="1" type="ORF">CEP48_00345</name>
</gene>
<reference evidence="1" key="1">
    <citation type="submission" date="2017-06" db="EMBL/GenBank/DDBJ databases">
        <title>Genome sequencing of pathogenic and non-pathogenic strains within Bisgaard taxon 40.</title>
        <authorList>
            <person name="Ladner J.T."/>
            <person name="Lovett S.P."/>
            <person name="Koroleva G."/>
            <person name="Lorch J.M."/>
        </authorList>
    </citation>
    <scope>NUCLEOTIDE SEQUENCE</scope>
    <source>
        <strain evidence="1">27576-1-I1</strain>
    </source>
</reference>
<evidence type="ECO:0000313" key="1">
    <source>
        <dbReference type="EMBL" id="QDJ13981.1"/>
    </source>
</evidence>
<accession>A0A8D4J138</accession>
<keyword evidence="2" id="KW-1185">Reference proteome</keyword>
<dbReference type="RefSeq" id="WP_261919936.1">
    <property type="nucleotide sequence ID" value="NZ_CP022011.1"/>
</dbReference>
<sequence length="85" mass="9936">MAEKHIETVTISKKHYENLLKSANANAVLSYIAIKYLEYVQTDQITINQLKIKEAFRNTNIMVNSFNENNSNIFYEIHIIKENLC</sequence>